<feature type="region of interest" description="Disordered" evidence="1">
    <location>
        <begin position="43"/>
        <end position="137"/>
    </location>
</feature>
<sequence>MHFKKYLAIFALLAIKITLQKNSASSLKVVSQNIPIEYPIFFQEESDVRTQDYDIDSAEDALKTIEEAIPGEKAEQQETTEQPQPIEKELSQESSSSPNNDSDNVETDKKLETSPKPLPEEPKEESVEKPAEETQSS</sequence>
<proteinExistence type="predicted"/>
<dbReference type="WBParaSite" id="SSTP_0000503200.1">
    <property type="protein sequence ID" value="SSTP_0000503200.1"/>
    <property type="gene ID" value="SSTP_0000503200"/>
</dbReference>
<feature type="chain" id="PRO_5005327520" evidence="2">
    <location>
        <begin position="25"/>
        <end position="137"/>
    </location>
</feature>
<reference evidence="3" key="1">
    <citation type="submission" date="2015-08" db="UniProtKB">
        <authorList>
            <consortium name="WormBaseParasite"/>
        </authorList>
    </citation>
    <scope>IDENTIFICATION</scope>
</reference>
<organism evidence="3">
    <name type="scientific">Strongyloides stercoralis</name>
    <name type="common">Threadworm</name>
    <dbReference type="NCBI Taxonomy" id="6248"/>
    <lineage>
        <taxon>Eukaryota</taxon>
        <taxon>Metazoa</taxon>
        <taxon>Ecdysozoa</taxon>
        <taxon>Nematoda</taxon>
        <taxon>Chromadorea</taxon>
        <taxon>Rhabditida</taxon>
        <taxon>Tylenchina</taxon>
        <taxon>Panagrolaimomorpha</taxon>
        <taxon>Strongyloidoidea</taxon>
        <taxon>Strongyloididae</taxon>
        <taxon>Strongyloides</taxon>
    </lineage>
</organism>
<name>A0A0K0E6A1_STRER</name>
<evidence type="ECO:0000256" key="1">
    <source>
        <dbReference type="SAM" id="MobiDB-lite"/>
    </source>
</evidence>
<keyword evidence="2" id="KW-0732">Signal</keyword>
<feature type="compositionally biased region" description="Basic and acidic residues" evidence="1">
    <location>
        <begin position="60"/>
        <end position="76"/>
    </location>
</feature>
<protein>
    <submittedName>
        <fullName evidence="3">Secreted protein</fullName>
    </submittedName>
</protein>
<feature type="signal peptide" evidence="2">
    <location>
        <begin position="1"/>
        <end position="24"/>
    </location>
</feature>
<evidence type="ECO:0000256" key="2">
    <source>
        <dbReference type="SAM" id="SignalP"/>
    </source>
</evidence>
<accession>A0A0K0E6A1</accession>
<feature type="compositionally biased region" description="Basic and acidic residues" evidence="1">
    <location>
        <begin position="106"/>
        <end position="137"/>
    </location>
</feature>
<evidence type="ECO:0000313" key="3">
    <source>
        <dbReference type="WBParaSite" id="SSTP_0000503200.1"/>
    </source>
</evidence>